<keyword evidence="4" id="KW-1185">Reference proteome</keyword>
<dbReference type="AlphaFoldDB" id="A0A177BDT7"/>
<dbReference type="PANTHER" id="PTHR24114:SF50">
    <property type="entry name" value="RNI-LIKE PROTEIN"/>
    <property type="match status" value="1"/>
</dbReference>
<evidence type="ECO:0000256" key="1">
    <source>
        <dbReference type="ARBA" id="ARBA00022837"/>
    </source>
</evidence>
<evidence type="ECO:0000313" key="3">
    <source>
        <dbReference type="EMBL" id="OAF71742.1"/>
    </source>
</evidence>
<gene>
    <name evidence="3" type="ORF">A3Q56_00491</name>
</gene>
<dbReference type="InterPro" id="IPR052394">
    <property type="entry name" value="LRR-containing"/>
</dbReference>
<dbReference type="SMART" id="SM00054">
    <property type="entry name" value="EFh"/>
    <property type="match status" value="2"/>
</dbReference>
<dbReference type="GO" id="GO:0005509">
    <property type="term" value="F:calcium ion binding"/>
    <property type="evidence" value="ECO:0007669"/>
    <property type="project" value="InterPro"/>
</dbReference>
<dbReference type="PROSITE" id="PS50222">
    <property type="entry name" value="EF_HAND_2"/>
    <property type="match status" value="1"/>
</dbReference>
<dbReference type="InterPro" id="IPR032675">
    <property type="entry name" value="LRR_dom_sf"/>
</dbReference>
<dbReference type="OrthoDB" id="120976at2759"/>
<dbReference type="SUPFAM" id="SSF52047">
    <property type="entry name" value="RNI-like"/>
    <property type="match status" value="1"/>
</dbReference>
<dbReference type="SMART" id="SM00368">
    <property type="entry name" value="LRR_RI"/>
    <property type="match status" value="7"/>
</dbReference>
<dbReference type="Proteomes" id="UP000078046">
    <property type="component" value="Unassembled WGS sequence"/>
</dbReference>
<dbReference type="PROSITE" id="PS00018">
    <property type="entry name" value="EF_HAND_1"/>
    <property type="match status" value="2"/>
</dbReference>
<name>A0A177BDT7_9BILA</name>
<feature type="domain" description="EF-hand" evidence="2">
    <location>
        <begin position="463"/>
        <end position="498"/>
    </location>
</feature>
<proteinExistence type="predicted"/>
<dbReference type="Gene3D" id="3.80.10.10">
    <property type="entry name" value="Ribonuclease Inhibitor"/>
    <property type="match status" value="1"/>
</dbReference>
<dbReference type="InterPro" id="IPR018247">
    <property type="entry name" value="EF_Hand_1_Ca_BS"/>
</dbReference>
<sequence length="535" mass="61296">MKEIAMTFYFNQMTKLSNRKEVKRSLNLHKMAGHNKRISAPPLFLTELNPTLDFIPFENYFKKNQKSNKSLAQFDDSESDIDTNDSESICRFSNLSSGEDNYETDLEQSLITYDTCHVKLYQSDVNFNLAPEPIHEPTAKYLYEYYCKKENIYPLSYLCNRFGEDSLKLRHRYINTMQTKLNTICEELDVSNNYLMEKSSQEIAKVLNENMFINVSNNCMKSNGLNAFSDMLEKNTTLKVLYLSGNQLTDKDAMRLSSALTRNMSLASLDLSYNYFGELGGILLANGLEKNVYLSDLDLSWNCIRGKGASAICNVLQKNTSLEIVDLSWNGLAIEGALELAKSLRINKTLRVLDITHNRLDDECANYIASGLNKNEKLETFLVGMNNFGEESIIKLINVFKEHTCLKLLGIEDISLNSKLIKLIQKTNATYVDKKIIYTLTKSERYSKINRAVIVTFDTFIKKNYDRIEDLFYQLDTNKSGHITLEELKFGLKDLGLRLTNRQMDALLKNLDEDNSQTIEYEELMNGASKPNPHA</sequence>
<evidence type="ECO:0000313" key="4">
    <source>
        <dbReference type="Proteomes" id="UP000078046"/>
    </source>
</evidence>
<evidence type="ECO:0000259" key="2">
    <source>
        <dbReference type="PROSITE" id="PS50222"/>
    </source>
</evidence>
<dbReference type="EMBL" id="LWCA01000027">
    <property type="protein sequence ID" value="OAF71742.1"/>
    <property type="molecule type" value="Genomic_DNA"/>
</dbReference>
<dbReference type="InterPro" id="IPR011992">
    <property type="entry name" value="EF-hand-dom_pair"/>
</dbReference>
<dbReference type="Gene3D" id="1.10.238.10">
    <property type="entry name" value="EF-hand"/>
    <property type="match status" value="1"/>
</dbReference>
<organism evidence="3 4">
    <name type="scientific">Intoshia linei</name>
    <dbReference type="NCBI Taxonomy" id="1819745"/>
    <lineage>
        <taxon>Eukaryota</taxon>
        <taxon>Metazoa</taxon>
        <taxon>Spiralia</taxon>
        <taxon>Lophotrochozoa</taxon>
        <taxon>Mesozoa</taxon>
        <taxon>Orthonectida</taxon>
        <taxon>Rhopaluridae</taxon>
        <taxon>Intoshia</taxon>
    </lineage>
</organism>
<dbReference type="SUPFAM" id="SSF47473">
    <property type="entry name" value="EF-hand"/>
    <property type="match status" value="1"/>
</dbReference>
<dbReference type="InterPro" id="IPR002048">
    <property type="entry name" value="EF_hand_dom"/>
</dbReference>
<comment type="caution">
    <text evidence="3">The sequence shown here is derived from an EMBL/GenBank/DDBJ whole genome shotgun (WGS) entry which is preliminary data.</text>
</comment>
<accession>A0A177BDT7</accession>
<protein>
    <submittedName>
        <fullName evidence="3">Leucine-rich repeat-containing protein</fullName>
    </submittedName>
</protein>
<dbReference type="CDD" id="cd00051">
    <property type="entry name" value="EFh"/>
    <property type="match status" value="1"/>
</dbReference>
<dbReference type="InterPro" id="IPR001611">
    <property type="entry name" value="Leu-rich_rpt"/>
</dbReference>
<dbReference type="Pfam" id="PF13516">
    <property type="entry name" value="LRR_6"/>
    <property type="match status" value="4"/>
</dbReference>
<dbReference type="PANTHER" id="PTHR24114">
    <property type="entry name" value="LEUCINE RICH REPEAT FAMILY PROTEIN"/>
    <property type="match status" value="1"/>
</dbReference>
<dbReference type="Pfam" id="PF13499">
    <property type="entry name" value="EF-hand_7"/>
    <property type="match status" value="1"/>
</dbReference>
<reference evidence="3 4" key="1">
    <citation type="submission" date="2016-04" db="EMBL/GenBank/DDBJ databases">
        <title>The genome of Intoshia linei affirms orthonectids as highly simplified spiralians.</title>
        <authorList>
            <person name="Mikhailov K.V."/>
            <person name="Slusarev G.S."/>
            <person name="Nikitin M.A."/>
            <person name="Logacheva M.D."/>
            <person name="Penin A."/>
            <person name="Aleoshin V."/>
            <person name="Panchin Y.V."/>
        </authorList>
    </citation>
    <scope>NUCLEOTIDE SEQUENCE [LARGE SCALE GENOMIC DNA]</scope>
    <source>
        <strain evidence="3">Intl2013</strain>
        <tissue evidence="3">Whole animal</tissue>
    </source>
</reference>
<keyword evidence="1" id="KW-0106">Calcium</keyword>